<proteinExistence type="predicted"/>
<dbReference type="PROSITE" id="PS50994">
    <property type="entry name" value="INTEGRASE"/>
    <property type="match status" value="1"/>
</dbReference>
<dbReference type="Pfam" id="PF13565">
    <property type="entry name" value="HTH_32"/>
    <property type="match status" value="1"/>
</dbReference>
<gene>
    <name evidence="3" type="ORF">RSP824_22115</name>
</gene>
<dbReference type="InterPro" id="IPR036397">
    <property type="entry name" value="RNaseH_sf"/>
</dbReference>
<dbReference type="Gene3D" id="3.30.420.10">
    <property type="entry name" value="Ribonuclease H-like superfamily/Ribonuclease H"/>
    <property type="match status" value="1"/>
</dbReference>
<dbReference type="PANTHER" id="PTHR35004:SF7">
    <property type="entry name" value="INTEGRASE PROTEIN"/>
    <property type="match status" value="1"/>
</dbReference>
<reference evidence="4" key="1">
    <citation type="submission" date="2018-01" db="EMBL/GenBank/DDBJ databases">
        <title>Raltonia solanacearum P824 infects blueberry.</title>
        <authorList>
            <person name="Bocsanczy A.M."/>
            <person name="Norman D.J."/>
        </authorList>
    </citation>
    <scope>NUCLEOTIDE SEQUENCE [LARGE SCALE GENOMIC DNA]</scope>
    <source>
        <strain evidence="4">P824</strain>
    </source>
</reference>
<dbReference type="SUPFAM" id="SSF53098">
    <property type="entry name" value="Ribonuclease H-like"/>
    <property type="match status" value="1"/>
</dbReference>
<dbReference type="Proteomes" id="UP000262427">
    <property type="component" value="Chromosome MP"/>
</dbReference>
<feature type="region of interest" description="Disordered" evidence="1">
    <location>
        <begin position="412"/>
        <end position="491"/>
    </location>
</feature>
<sequence>MGRPDTITMSMRELDRCKVIQAVADDGLMVWRAAEKLGISKRQVERLVLRYREDGPQGLCSRKWGQPGHHQLPPGLESRVCGLIRDSYADFGPTLAAEKLRERHGIEISKACVRRIMIDAGFWVPRRQRPPKVHQPRNRRACLGELVQIDGSDHAWFEDRAPACTLLVYVDDATGRLMQLLFVPTESTQAYFAATRAYLERHGKPQAFYSDKAGVFRVNARDNAEGRGYTQFGRALFELNIDILCANTSQAKGRVERMNGVLQDRLVKELRLRRVSSMEAANAYATTFIADFNARFAKVPRSDFDAHRPLRGDEDLARIFCWREWRKVSQNLTLQYAKVMYLLEDRPESRRWIHRYVEVAEYPDGKIELWADGTALPYTTYDRLAQIDQGAIVDNKRLGHTLAIAAELQAQRDDRRWAGPSRTLVGEPPRPTHPAPQTKRQRQINRLDLERAIHQVGPPPLPSSPATRTTALRRQPKKNQTQHKAHARADI</sequence>
<dbReference type="GO" id="GO:0015074">
    <property type="term" value="P:DNA integration"/>
    <property type="evidence" value="ECO:0007669"/>
    <property type="project" value="InterPro"/>
</dbReference>
<dbReference type="AlphaFoldDB" id="A0AA86M6G1"/>
<evidence type="ECO:0000256" key="1">
    <source>
        <dbReference type="SAM" id="MobiDB-lite"/>
    </source>
</evidence>
<feature type="domain" description="Integrase catalytic" evidence="2">
    <location>
        <begin position="132"/>
        <end position="317"/>
    </location>
</feature>
<name>A0AA86M6G1_RALSL</name>
<dbReference type="NCBIfam" id="NF033594">
    <property type="entry name" value="transpos_ISNCY_2"/>
    <property type="match status" value="1"/>
</dbReference>
<dbReference type="InterPro" id="IPR012337">
    <property type="entry name" value="RNaseH-like_sf"/>
</dbReference>
<evidence type="ECO:0000259" key="2">
    <source>
        <dbReference type="PROSITE" id="PS50994"/>
    </source>
</evidence>
<evidence type="ECO:0000313" key="3">
    <source>
        <dbReference type="EMBL" id="AYA49086.1"/>
    </source>
</evidence>
<accession>A0AA86M6G1</accession>
<dbReference type="InterPro" id="IPR047797">
    <property type="entry name" value="ISNCY_transpos"/>
</dbReference>
<dbReference type="InterPro" id="IPR009057">
    <property type="entry name" value="Homeodomain-like_sf"/>
</dbReference>
<evidence type="ECO:0000313" key="4">
    <source>
        <dbReference type="Proteomes" id="UP000262427"/>
    </source>
</evidence>
<dbReference type="PANTHER" id="PTHR35004">
    <property type="entry name" value="TRANSPOSASE RV3428C-RELATED"/>
    <property type="match status" value="1"/>
</dbReference>
<feature type="compositionally biased region" description="Basic residues" evidence="1">
    <location>
        <begin position="474"/>
        <end position="491"/>
    </location>
</feature>
<dbReference type="EMBL" id="CP025742">
    <property type="protein sequence ID" value="AYA49086.1"/>
    <property type="molecule type" value="Genomic_DNA"/>
</dbReference>
<dbReference type="InterPro" id="IPR001584">
    <property type="entry name" value="Integrase_cat-core"/>
</dbReference>
<organism evidence="3 4">
    <name type="scientific">Ralstonia solanacearum</name>
    <name type="common">Pseudomonas solanacearum</name>
    <dbReference type="NCBI Taxonomy" id="305"/>
    <lineage>
        <taxon>Bacteria</taxon>
        <taxon>Pseudomonadati</taxon>
        <taxon>Pseudomonadota</taxon>
        <taxon>Betaproteobacteria</taxon>
        <taxon>Burkholderiales</taxon>
        <taxon>Burkholderiaceae</taxon>
        <taxon>Ralstonia</taxon>
        <taxon>Ralstonia solanacearum species complex</taxon>
    </lineage>
</organism>
<dbReference type="SUPFAM" id="SSF46689">
    <property type="entry name" value="Homeodomain-like"/>
    <property type="match status" value="1"/>
</dbReference>
<protein>
    <submittedName>
        <fullName evidence="3">Thymidylate synthase</fullName>
    </submittedName>
</protein>
<dbReference type="GO" id="GO:0003676">
    <property type="term" value="F:nucleic acid binding"/>
    <property type="evidence" value="ECO:0007669"/>
    <property type="project" value="InterPro"/>
</dbReference>